<sequence>MKGTAGAGAAAGLTGLAGCLQGEASSDSLSSMGSIANLQNSYWLSWQKGYLEAAEALGYSTNVQTNDGNVTTQQEQFDTAISNNTDTIVGQTYTNAAAISLAETCVEAGVPTILAVTIADWYTPQDAGDEYVQFFAPHFVNHAYSAAKILFEAMGGEGGFVHIEGNRGTAPNIGRNKGVDLALEEYPDIEMLGDRLQGNFIRSDARDAMADKVSQYGDDIQGFFGQNDAVAIGGNTILQENNIDVPTVGIDASEPGLAEIDAGNITASVSGMGPWQGGWSLVKCHDFLNGHTLQPAERMMSFNAPVCVKDPDEWRDTVDRLPVVDAAAYNEAIFAGETPYDWAKMSVAESGEDSWDPQIDMQPMNLADMEEVLDWQDSEKPDGYSLNSAYTDSSAQEEITQLYQDRFNNNPLRQ</sequence>
<reference evidence="5 6" key="1">
    <citation type="submission" date="2022-06" db="EMBL/GenBank/DDBJ databases">
        <title>Haloarcula sp. a new haloarchaeum isolate from saline soil.</title>
        <authorList>
            <person name="Strakova D."/>
            <person name="Galisteo C."/>
            <person name="Sanchez-Porro C."/>
            <person name="Ventosa A."/>
        </authorList>
    </citation>
    <scope>NUCLEOTIDE SEQUENCE [LARGE SCALE GENOMIC DNA]</scope>
    <source>
        <strain evidence="5 6">S1CR25-12</strain>
    </source>
</reference>
<feature type="domain" description="Periplasmic binding protein" evidence="4">
    <location>
        <begin position="36"/>
        <end position="288"/>
    </location>
</feature>
<accession>A0ABU2FF96</accession>
<protein>
    <submittedName>
        <fullName evidence="5">Sugar ABC transporter substrate-binding protein</fullName>
    </submittedName>
</protein>
<evidence type="ECO:0000256" key="3">
    <source>
        <dbReference type="ARBA" id="ARBA00022729"/>
    </source>
</evidence>
<dbReference type="CDD" id="cd01536">
    <property type="entry name" value="PBP1_ABC_sugar_binding-like"/>
    <property type="match status" value="1"/>
</dbReference>
<gene>
    <name evidence="5" type="ORF">NDI56_16170</name>
</gene>
<evidence type="ECO:0000259" key="4">
    <source>
        <dbReference type="Pfam" id="PF13407"/>
    </source>
</evidence>
<evidence type="ECO:0000313" key="6">
    <source>
        <dbReference type="Proteomes" id="UP001259659"/>
    </source>
</evidence>
<dbReference type="InterPro" id="IPR028082">
    <property type="entry name" value="Peripla_BP_I"/>
</dbReference>
<proteinExistence type="inferred from homology"/>
<comment type="subcellular location">
    <subcellularLocation>
        <location evidence="1">Cell envelope</location>
    </subcellularLocation>
</comment>
<evidence type="ECO:0000256" key="2">
    <source>
        <dbReference type="ARBA" id="ARBA00007639"/>
    </source>
</evidence>
<keyword evidence="6" id="KW-1185">Reference proteome</keyword>
<evidence type="ECO:0000256" key="1">
    <source>
        <dbReference type="ARBA" id="ARBA00004196"/>
    </source>
</evidence>
<dbReference type="PANTHER" id="PTHR46847:SF1">
    <property type="entry name" value="D-ALLOSE-BINDING PERIPLASMIC PROTEIN-RELATED"/>
    <property type="match status" value="1"/>
</dbReference>
<comment type="caution">
    <text evidence="5">The sequence shown here is derived from an EMBL/GenBank/DDBJ whole genome shotgun (WGS) entry which is preliminary data.</text>
</comment>
<comment type="similarity">
    <text evidence="2">Belongs to the bacterial solute-binding protein 2 family.</text>
</comment>
<name>A0ABU2FF96_9EURY</name>
<organism evidence="5 6">
    <name type="scientific">Haloarcula saliterrae</name>
    <dbReference type="NCBI Taxonomy" id="2950534"/>
    <lineage>
        <taxon>Archaea</taxon>
        <taxon>Methanobacteriati</taxon>
        <taxon>Methanobacteriota</taxon>
        <taxon>Stenosarchaea group</taxon>
        <taxon>Halobacteria</taxon>
        <taxon>Halobacteriales</taxon>
        <taxon>Haloarculaceae</taxon>
        <taxon>Haloarcula</taxon>
    </lineage>
</organism>
<dbReference type="SUPFAM" id="SSF53822">
    <property type="entry name" value="Periplasmic binding protein-like I"/>
    <property type="match status" value="1"/>
</dbReference>
<dbReference type="PROSITE" id="PS51257">
    <property type="entry name" value="PROKAR_LIPOPROTEIN"/>
    <property type="match status" value="1"/>
</dbReference>
<keyword evidence="3" id="KW-0732">Signal</keyword>
<dbReference type="InterPro" id="IPR025997">
    <property type="entry name" value="SBP_2_dom"/>
</dbReference>
<dbReference type="Gene3D" id="3.40.50.2300">
    <property type="match status" value="2"/>
</dbReference>
<evidence type="ECO:0000313" key="5">
    <source>
        <dbReference type="EMBL" id="MDS0260938.1"/>
    </source>
</evidence>
<dbReference type="Proteomes" id="UP001259659">
    <property type="component" value="Unassembled WGS sequence"/>
</dbReference>
<dbReference type="EMBL" id="JAMQON010000005">
    <property type="protein sequence ID" value="MDS0260938.1"/>
    <property type="molecule type" value="Genomic_DNA"/>
</dbReference>
<dbReference type="Pfam" id="PF13407">
    <property type="entry name" value="Peripla_BP_4"/>
    <property type="match status" value="1"/>
</dbReference>
<dbReference type="PANTHER" id="PTHR46847">
    <property type="entry name" value="D-ALLOSE-BINDING PERIPLASMIC PROTEIN-RELATED"/>
    <property type="match status" value="1"/>
</dbReference>